<evidence type="ECO:0000313" key="2">
    <source>
        <dbReference type="Proteomes" id="UP000475325"/>
    </source>
</evidence>
<gene>
    <name evidence="1" type="ORF">TWF102_000229</name>
</gene>
<sequence length="236" mass="26362">MDKDLLFTSPGRFVQQIPNFSQYEGVTTLYEERSESVYEDILFTSLRGSIAYIPKVTQHEGLKSYRGPILFFTPLAKFKMVGSMTIPGLGGVLETPTAYGLKAFDFHGPSHAHDYSGFCFTCVLILLSRYCPQLELIRLRTDDKQISASVCCAGFAGWKSAANLRSLDITPSLNILMFLIEILASPQLEDVFLDLSSFEIDVELIQSIIRSWTKEFPQAIKTFGSSSNSCQIKLPT</sequence>
<dbReference type="AlphaFoldDB" id="A0A7C8NBS3"/>
<comment type="caution">
    <text evidence="1">The sequence shown here is derived from an EMBL/GenBank/DDBJ whole genome shotgun (WGS) entry which is preliminary data.</text>
</comment>
<organism evidence="1 2">
    <name type="scientific">Orbilia oligospora</name>
    <name type="common">Nematode-trapping fungus</name>
    <name type="synonym">Arthrobotrys oligospora</name>
    <dbReference type="NCBI Taxonomy" id="2813651"/>
    <lineage>
        <taxon>Eukaryota</taxon>
        <taxon>Fungi</taxon>
        <taxon>Dikarya</taxon>
        <taxon>Ascomycota</taxon>
        <taxon>Pezizomycotina</taxon>
        <taxon>Orbiliomycetes</taxon>
        <taxon>Orbiliales</taxon>
        <taxon>Orbiliaceae</taxon>
        <taxon>Orbilia</taxon>
    </lineage>
</organism>
<proteinExistence type="predicted"/>
<reference evidence="1 2" key="1">
    <citation type="submission" date="2019-06" db="EMBL/GenBank/DDBJ databases">
        <authorList>
            <person name="Palmer J.M."/>
        </authorList>
    </citation>
    <scope>NUCLEOTIDE SEQUENCE [LARGE SCALE GENOMIC DNA]</scope>
    <source>
        <strain evidence="1 2">TWF102</strain>
    </source>
</reference>
<accession>A0A7C8NBS3</accession>
<dbReference type="Proteomes" id="UP000475325">
    <property type="component" value="Unassembled WGS sequence"/>
</dbReference>
<protein>
    <submittedName>
        <fullName evidence="1">Uncharacterized protein</fullName>
    </submittedName>
</protein>
<dbReference type="EMBL" id="WIQW01000001">
    <property type="protein sequence ID" value="KAF3113574.1"/>
    <property type="molecule type" value="Genomic_DNA"/>
</dbReference>
<name>A0A7C8NBS3_ORBOL</name>
<evidence type="ECO:0000313" key="1">
    <source>
        <dbReference type="EMBL" id="KAF3113574.1"/>
    </source>
</evidence>